<keyword evidence="1" id="KW-0472">Membrane</keyword>
<feature type="transmembrane region" description="Helical" evidence="1">
    <location>
        <begin position="684"/>
        <end position="701"/>
    </location>
</feature>
<feature type="transmembrane region" description="Helical" evidence="1">
    <location>
        <begin position="562"/>
        <end position="581"/>
    </location>
</feature>
<dbReference type="InterPro" id="IPR058062">
    <property type="entry name" value="SCO7613_C"/>
</dbReference>
<evidence type="ECO:0000313" key="2">
    <source>
        <dbReference type="EMBL" id="MDQ1105476.1"/>
    </source>
</evidence>
<feature type="transmembrane region" description="Helical" evidence="1">
    <location>
        <begin position="207"/>
        <end position="226"/>
    </location>
</feature>
<feature type="transmembrane region" description="Helical" evidence="1">
    <location>
        <begin position="325"/>
        <end position="344"/>
    </location>
</feature>
<feature type="transmembrane region" description="Helical" evidence="1">
    <location>
        <begin position="263"/>
        <end position="279"/>
    </location>
</feature>
<name>A0AAJ1U6L9_9ACTN</name>
<feature type="transmembrane region" description="Helical" evidence="1">
    <location>
        <begin position="504"/>
        <end position="525"/>
    </location>
</feature>
<proteinExistence type="predicted"/>
<feature type="transmembrane region" description="Helical" evidence="1">
    <location>
        <begin position="707"/>
        <end position="728"/>
    </location>
</feature>
<feature type="transmembrane region" description="Helical" evidence="1">
    <location>
        <begin position="478"/>
        <end position="498"/>
    </location>
</feature>
<feature type="transmembrane region" description="Helical" evidence="1">
    <location>
        <begin position="660"/>
        <end position="677"/>
    </location>
</feature>
<dbReference type="NCBIfam" id="NF047321">
    <property type="entry name" value="SCO7613_CTERM"/>
    <property type="match status" value="1"/>
</dbReference>
<feature type="transmembrane region" description="Helical" evidence="1">
    <location>
        <begin position="445"/>
        <end position="466"/>
    </location>
</feature>
<feature type="transmembrane region" description="Helical" evidence="1">
    <location>
        <begin position="238"/>
        <end position="257"/>
    </location>
</feature>
<dbReference type="Proteomes" id="UP001239215">
    <property type="component" value="Unassembled WGS sequence"/>
</dbReference>
<reference evidence="2" key="1">
    <citation type="submission" date="2023-07" db="EMBL/GenBank/DDBJ databases">
        <title>Functional and genomic diversity of the sorghum phyllosphere microbiome.</title>
        <authorList>
            <person name="Shade A."/>
        </authorList>
    </citation>
    <scope>NUCLEOTIDE SEQUENCE</scope>
    <source>
        <strain evidence="2">SORGH_AS_1067</strain>
    </source>
</reference>
<feature type="transmembrane region" description="Helical" evidence="1">
    <location>
        <begin position="811"/>
        <end position="828"/>
    </location>
</feature>
<gene>
    <name evidence="2" type="ORF">QE405_002760</name>
</gene>
<feature type="transmembrane region" description="Helical" evidence="1">
    <location>
        <begin position="151"/>
        <end position="168"/>
    </location>
</feature>
<evidence type="ECO:0000313" key="3">
    <source>
        <dbReference type="Proteomes" id="UP001239215"/>
    </source>
</evidence>
<feature type="transmembrane region" description="Helical" evidence="1">
    <location>
        <begin position="180"/>
        <end position="201"/>
    </location>
</feature>
<feature type="transmembrane region" description="Helical" evidence="1">
    <location>
        <begin position="637"/>
        <end position="654"/>
    </location>
</feature>
<keyword evidence="1" id="KW-1133">Transmembrane helix</keyword>
<sequence length="846" mass="83393">MLFADRTCCPDCRSALVAGRDECPRCAIRLTGEVAWQLFATLERADRLVLRLRAEARSRAAAPVAAPVTVPVSAPATAPAPRTTPMTAGLAAYPRPAGAVPTPAAGAAPQRGMLESGVPKLLLGLGAACLLVGALVFLAVAWVLMGVEGRTAVLVGTTVGAGALTAVLARRGLPAASEALAAVTSGLTLLACVGADAAGWLGNPPDGVLPAQVGAVLGALGAALALGARRTPLGRLLTGEVVVVLGAVLVAIGTTIAAPTAELGLVIGTLLLGALALVAQLGGFRLLPPLAAGCAGLAWLALAGAGLGRAVTDVSVTALWGRAEVWPLLAAVLLALAAAAVPLLPRPLRATALGAGGATLAPALLLPLHDVSLDAGVVGWSLLLLLVAAAAPLVPAGWRAALTGPGAIAVLVPLVALVDVLGRATDAALTPRGDLRLTGAATLLTHPWLALLAAAALTAALGAVLDQHAPASRGDRGGVLRSTAFLASVAGLLAATGVAVTATYAVPLALVVAELLVAAVAAAALATPAALRHHRQAATTGAGAALVAALGAVVVATPSAGLQALALVVLVGIAGGAAALLRSGLGTLALTLLAPASALLVVDLGRVTAQPTEPVLAVALAVVGLLLVAVARPANELAAAVVAAVLTSAVAAGADPLTWLAVHLTVAGTAAAVAALVRPTRRPLAWVGGALLVVASWVRLADTGITVAEAYTLPAALVLLTVGVVALLRDPRRRTTPMLLSGLALALGPSTLLALDEPATLRGLLVALASLALVLGGASLRWSAPLVAGSVAGALLLLRALAPYAAELPPYVVMIAAGALLVTVGVTWEDRLASLRRGRRYVARLR</sequence>
<accession>A0AAJ1U6L9</accession>
<protein>
    <recommendedName>
        <fullName evidence="4">DUF2157 domain-containing protein</fullName>
    </recommendedName>
</protein>
<feature type="transmembrane region" description="Helical" evidence="1">
    <location>
        <begin position="286"/>
        <end position="305"/>
    </location>
</feature>
<feature type="transmembrane region" description="Helical" evidence="1">
    <location>
        <begin position="351"/>
        <end position="369"/>
    </location>
</feature>
<evidence type="ECO:0000256" key="1">
    <source>
        <dbReference type="SAM" id="Phobius"/>
    </source>
</evidence>
<feature type="transmembrane region" description="Helical" evidence="1">
    <location>
        <begin position="614"/>
        <end position="630"/>
    </location>
</feature>
<dbReference type="RefSeq" id="WP_307201703.1">
    <property type="nucleotide sequence ID" value="NZ_JAUTAN010000001.1"/>
</dbReference>
<feature type="transmembrane region" description="Helical" evidence="1">
    <location>
        <begin position="761"/>
        <end position="780"/>
    </location>
</feature>
<dbReference type="EMBL" id="JAUTAN010000001">
    <property type="protein sequence ID" value="MDQ1105476.1"/>
    <property type="molecule type" value="Genomic_DNA"/>
</dbReference>
<feature type="transmembrane region" description="Helical" evidence="1">
    <location>
        <begin position="537"/>
        <end position="556"/>
    </location>
</feature>
<feature type="transmembrane region" description="Helical" evidence="1">
    <location>
        <begin position="588"/>
        <end position="608"/>
    </location>
</feature>
<keyword evidence="1" id="KW-0812">Transmembrane</keyword>
<feature type="transmembrane region" description="Helical" evidence="1">
    <location>
        <begin position="406"/>
        <end position="425"/>
    </location>
</feature>
<organism evidence="2 3">
    <name type="scientific">Nocardioides zeae</name>
    <dbReference type="NCBI Taxonomy" id="1457234"/>
    <lineage>
        <taxon>Bacteria</taxon>
        <taxon>Bacillati</taxon>
        <taxon>Actinomycetota</taxon>
        <taxon>Actinomycetes</taxon>
        <taxon>Propionibacteriales</taxon>
        <taxon>Nocardioidaceae</taxon>
        <taxon>Nocardioides</taxon>
    </lineage>
</organism>
<feature type="transmembrane region" description="Helical" evidence="1">
    <location>
        <begin position="375"/>
        <end position="394"/>
    </location>
</feature>
<dbReference type="AlphaFoldDB" id="A0AAJ1U6L9"/>
<comment type="caution">
    <text evidence="2">The sequence shown here is derived from an EMBL/GenBank/DDBJ whole genome shotgun (WGS) entry which is preliminary data.</text>
</comment>
<feature type="transmembrane region" description="Helical" evidence="1">
    <location>
        <begin position="121"/>
        <end position="145"/>
    </location>
</feature>
<evidence type="ECO:0008006" key="4">
    <source>
        <dbReference type="Google" id="ProtNLM"/>
    </source>
</evidence>